<dbReference type="GO" id="GO:0016064">
    <property type="term" value="P:immunoglobulin mediated immune response"/>
    <property type="evidence" value="ECO:0000318"/>
    <property type="project" value="GO_Central"/>
</dbReference>
<evidence type="ECO:0000256" key="1">
    <source>
        <dbReference type="ARBA" id="ARBA00022859"/>
    </source>
</evidence>
<protein>
    <recommendedName>
        <fullName evidence="4">Ig-like domain-containing protein</fullName>
    </recommendedName>
</protein>
<dbReference type="InParanoid" id="A0A803SLK2"/>
<evidence type="ECO:0000256" key="2">
    <source>
        <dbReference type="ARBA" id="ARBA00023130"/>
    </source>
</evidence>
<sequence>MLNFFHLWDTLSSIYAINSQVTLTESGGDVKRPGESLDLTCVVSGFSLTDATYAVDWVRQASGKGLEWTGAIWQDGTSRYDSDLQDRVTITKDNSKKKVFLHMSNLKPEDTAIYYCARHTYTLRKSSSQAIQKPLFLNVLCVYYYAG</sequence>
<dbReference type="GO" id="GO:0003823">
    <property type="term" value="F:antigen binding"/>
    <property type="evidence" value="ECO:0000318"/>
    <property type="project" value="GO_Central"/>
</dbReference>
<proteinExistence type="predicted"/>
<keyword evidence="1" id="KW-0391">Immunity</keyword>
<dbReference type="InterPro" id="IPR036179">
    <property type="entry name" value="Ig-like_dom_sf"/>
</dbReference>
<feature type="domain" description="Ig-like" evidence="4">
    <location>
        <begin position="19"/>
        <end position="132"/>
    </location>
</feature>
<keyword evidence="2" id="KW-1064">Adaptive immunity</keyword>
<dbReference type="GO" id="GO:0005576">
    <property type="term" value="C:extracellular region"/>
    <property type="evidence" value="ECO:0007669"/>
    <property type="project" value="UniProtKB-ARBA"/>
</dbReference>
<dbReference type="PROSITE" id="PS50835">
    <property type="entry name" value="IG_LIKE"/>
    <property type="match status" value="1"/>
</dbReference>
<evidence type="ECO:0000259" key="4">
    <source>
        <dbReference type="PROSITE" id="PS50835"/>
    </source>
</evidence>
<reference evidence="5" key="2">
    <citation type="submission" date="2025-08" db="UniProtKB">
        <authorList>
            <consortium name="Ensembl"/>
        </authorList>
    </citation>
    <scope>IDENTIFICATION</scope>
</reference>
<dbReference type="InterPro" id="IPR007110">
    <property type="entry name" value="Ig-like_dom"/>
</dbReference>
<reference evidence="5" key="1">
    <citation type="submission" date="2009-12" db="EMBL/GenBank/DDBJ databases">
        <title>The Genome Sequence of Anolis carolinensis (Green Anole Lizard).</title>
        <authorList>
            <consortium name="The Genome Sequencing Platform"/>
            <person name="Di Palma F."/>
            <person name="Alfoldi J."/>
            <person name="Heiman D."/>
            <person name="Young S."/>
            <person name="Grabherr M."/>
            <person name="Johnson J."/>
            <person name="Lander E.S."/>
            <person name="Lindblad-Toh K."/>
        </authorList>
    </citation>
    <scope>NUCLEOTIDE SEQUENCE [LARGE SCALE GENOMIC DNA]</scope>
    <source>
        <strain evidence="5">JBL SC #1</strain>
    </source>
</reference>
<dbReference type="Gene3D" id="2.60.40.10">
    <property type="entry name" value="Immunoglobulins"/>
    <property type="match status" value="1"/>
</dbReference>
<keyword evidence="3" id="KW-1280">Immunoglobulin</keyword>
<name>A0A803SLK2_ANOCA</name>
<dbReference type="AlphaFoldDB" id="A0A803SLK2"/>
<dbReference type="PANTHER" id="PTHR23266">
    <property type="entry name" value="IMMUNOGLOBULIN HEAVY CHAIN"/>
    <property type="match status" value="1"/>
</dbReference>
<dbReference type="Proteomes" id="UP000001646">
    <property type="component" value="Unplaced"/>
</dbReference>
<dbReference type="InterPro" id="IPR003599">
    <property type="entry name" value="Ig_sub"/>
</dbReference>
<dbReference type="InterPro" id="IPR013783">
    <property type="entry name" value="Ig-like_fold"/>
</dbReference>
<reference evidence="5" key="3">
    <citation type="submission" date="2025-09" db="UniProtKB">
        <authorList>
            <consortium name="Ensembl"/>
        </authorList>
    </citation>
    <scope>IDENTIFICATION</scope>
</reference>
<evidence type="ECO:0000313" key="6">
    <source>
        <dbReference type="Proteomes" id="UP000001646"/>
    </source>
</evidence>
<dbReference type="InterPro" id="IPR013106">
    <property type="entry name" value="Ig_V-set"/>
</dbReference>
<dbReference type="SMART" id="SM00409">
    <property type="entry name" value="IG"/>
    <property type="match status" value="1"/>
</dbReference>
<accession>A0A803SLK2</accession>
<evidence type="ECO:0000256" key="3">
    <source>
        <dbReference type="ARBA" id="ARBA00043265"/>
    </source>
</evidence>
<organism evidence="5 6">
    <name type="scientific">Anolis carolinensis</name>
    <name type="common">Green anole</name>
    <name type="synonym">American chameleon</name>
    <dbReference type="NCBI Taxonomy" id="28377"/>
    <lineage>
        <taxon>Eukaryota</taxon>
        <taxon>Metazoa</taxon>
        <taxon>Chordata</taxon>
        <taxon>Craniata</taxon>
        <taxon>Vertebrata</taxon>
        <taxon>Euteleostomi</taxon>
        <taxon>Lepidosauria</taxon>
        <taxon>Squamata</taxon>
        <taxon>Bifurcata</taxon>
        <taxon>Unidentata</taxon>
        <taxon>Episquamata</taxon>
        <taxon>Toxicofera</taxon>
        <taxon>Iguania</taxon>
        <taxon>Dactyloidae</taxon>
        <taxon>Anolis</taxon>
    </lineage>
</organism>
<dbReference type="FunFam" id="2.60.40.10:FF:001878">
    <property type="entry name" value="Immunoglobulin heavy variable 1-4"/>
    <property type="match status" value="1"/>
</dbReference>
<evidence type="ECO:0000313" key="5">
    <source>
        <dbReference type="Ensembl" id="ENSACAP00000023842.1"/>
    </source>
</evidence>
<dbReference type="Pfam" id="PF07686">
    <property type="entry name" value="V-set"/>
    <property type="match status" value="1"/>
</dbReference>
<dbReference type="GeneTree" id="ENSGT01150000287008"/>
<keyword evidence="6" id="KW-1185">Reference proteome</keyword>
<dbReference type="SUPFAM" id="SSF48726">
    <property type="entry name" value="Immunoglobulin"/>
    <property type="match status" value="1"/>
</dbReference>
<dbReference type="SMART" id="SM00406">
    <property type="entry name" value="IGv"/>
    <property type="match status" value="1"/>
</dbReference>
<dbReference type="GO" id="GO:0019814">
    <property type="term" value="C:immunoglobulin complex"/>
    <property type="evidence" value="ECO:0007669"/>
    <property type="project" value="UniProtKB-KW"/>
</dbReference>
<dbReference type="InterPro" id="IPR050199">
    <property type="entry name" value="IgHV"/>
</dbReference>
<dbReference type="Ensembl" id="ENSACAT00000044873.1">
    <property type="protein sequence ID" value="ENSACAP00000023842.1"/>
    <property type="gene ID" value="ENSACAG00000035719.1"/>
</dbReference>